<name>A0A6P8IND9_ACTTE</name>
<reference evidence="3" key="1">
    <citation type="submission" date="2025-08" db="UniProtKB">
        <authorList>
            <consortium name="RefSeq"/>
        </authorList>
    </citation>
    <scope>IDENTIFICATION</scope>
    <source>
        <tissue evidence="3">Tentacle</tissue>
    </source>
</reference>
<feature type="chain" id="PRO_5028035743" evidence="1">
    <location>
        <begin position="26"/>
        <end position="187"/>
    </location>
</feature>
<evidence type="ECO:0000256" key="1">
    <source>
        <dbReference type="SAM" id="SignalP"/>
    </source>
</evidence>
<dbReference type="AlphaFoldDB" id="A0A6P8IND9"/>
<protein>
    <submittedName>
        <fullName evidence="3">Uncharacterized protein LOC116303206</fullName>
    </submittedName>
</protein>
<evidence type="ECO:0000313" key="2">
    <source>
        <dbReference type="Proteomes" id="UP000515163"/>
    </source>
</evidence>
<keyword evidence="2" id="KW-1185">Reference proteome</keyword>
<dbReference type="InParanoid" id="A0A6P8IND9"/>
<organism evidence="2 3">
    <name type="scientific">Actinia tenebrosa</name>
    <name type="common">Australian red waratah sea anemone</name>
    <dbReference type="NCBI Taxonomy" id="6105"/>
    <lineage>
        <taxon>Eukaryota</taxon>
        <taxon>Metazoa</taxon>
        <taxon>Cnidaria</taxon>
        <taxon>Anthozoa</taxon>
        <taxon>Hexacorallia</taxon>
        <taxon>Actiniaria</taxon>
        <taxon>Actiniidae</taxon>
        <taxon>Actinia</taxon>
    </lineage>
</organism>
<evidence type="ECO:0000313" key="3">
    <source>
        <dbReference type="RefSeq" id="XP_031568561.1"/>
    </source>
</evidence>
<accession>A0A6P8IND9</accession>
<dbReference type="KEGG" id="aten:116303206"/>
<feature type="signal peptide" evidence="1">
    <location>
        <begin position="1"/>
        <end position="25"/>
    </location>
</feature>
<dbReference type="GeneID" id="116303206"/>
<sequence>MGRRLLTMSCTRTVLVILLMNDDQGQKSCEDSDWVKINQHTVCFKGKGNHYGSFYNYVREGLITAIKLEYVSGTIRCLKEVQYDSRWGCNGYSLVKDYPFNVIVTDDNDNVLFPKKKYVKYPAALYYWMPFINPVDADELVFMDYRTPFYFPLEKELRIWYGEDLKNWSEVDNVGRVCVNVYAQFKL</sequence>
<dbReference type="Proteomes" id="UP000515163">
    <property type="component" value="Unplaced"/>
</dbReference>
<proteinExistence type="predicted"/>
<gene>
    <name evidence="3" type="primary">LOC116303206</name>
</gene>
<dbReference type="OrthoDB" id="5969484at2759"/>
<keyword evidence="1" id="KW-0732">Signal</keyword>
<dbReference type="RefSeq" id="XP_031568561.1">
    <property type="nucleotide sequence ID" value="XM_031712701.1"/>
</dbReference>